<organism evidence="1 2">
    <name type="scientific">Streptococcus mitis</name>
    <dbReference type="NCBI Taxonomy" id="28037"/>
    <lineage>
        <taxon>Bacteria</taxon>
        <taxon>Bacillati</taxon>
        <taxon>Bacillota</taxon>
        <taxon>Bacilli</taxon>
        <taxon>Lactobacillales</taxon>
        <taxon>Streptococcaceae</taxon>
        <taxon>Streptococcus</taxon>
        <taxon>Streptococcus mitis group</taxon>
    </lineage>
</organism>
<comment type="caution">
    <text evidence="1">The sequence shown here is derived from an EMBL/GenBank/DDBJ whole genome shotgun (WGS) entry which is preliminary data.</text>
</comment>
<dbReference type="PANTHER" id="PTHR40658:SF4">
    <property type="entry name" value="HYPOTHETICAL CYTOSOLIC PROTEIN"/>
    <property type="match status" value="1"/>
</dbReference>
<dbReference type="Proteomes" id="UP000193102">
    <property type="component" value="Unassembled WGS sequence"/>
</dbReference>
<dbReference type="RefSeq" id="WP_084949822.1">
    <property type="nucleotide sequence ID" value="NZ_CAMHZR010000001.1"/>
</dbReference>
<proteinExistence type="predicted"/>
<dbReference type="InterPro" id="IPR034660">
    <property type="entry name" value="DinB/YfiT-like"/>
</dbReference>
<dbReference type="Gene3D" id="1.20.120.450">
    <property type="entry name" value="dinb family like domain"/>
    <property type="match status" value="1"/>
</dbReference>
<evidence type="ECO:0000313" key="2">
    <source>
        <dbReference type="Proteomes" id="UP000193102"/>
    </source>
</evidence>
<gene>
    <name evidence="1" type="ORF">B7697_00640</name>
</gene>
<evidence type="ECO:0008006" key="3">
    <source>
        <dbReference type="Google" id="ProtNLM"/>
    </source>
</evidence>
<evidence type="ECO:0000313" key="1">
    <source>
        <dbReference type="EMBL" id="ORP01094.1"/>
    </source>
</evidence>
<dbReference type="PANTHER" id="PTHR40658">
    <property type="match status" value="1"/>
</dbReference>
<protein>
    <recommendedName>
        <fullName evidence="3">DinB superfamily protein</fullName>
    </recommendedName>
</protein>
<dbReference type="Pfam" id="PF08020">
    <property type="entry name" value="DUF1706"/>
    <property type="match status" value="1"/>
</dbReference>
<name>A0A1X1KNT1_STRMT</name>
<dbReference type="AlphaFoldDB" id="A0A1X1KNT1"/>
<sequence>MPRPKTKEELMLASKENYEKLNRFISQLSEDELQTPFDFSRDSKKKEAHWKRDKNLRDVLIHLYEWQQLLLTWVHSNQEGHERPFLPESYNWKTYGQMNDAFWKKHQKTSLEEATRLLEQSHKEVLELIEVFSNDELFTKGVYKWTGGTSLGSYFISSTSSHYDWALKKLKAHQKNCKCSS</sequence>
<dbReference type="EMBL" id="NCVI01000014">
    <property type="protein sequence ID" value="ORP01094.1"/>
    <property type="molecule type" value="Genomic_DNA"/>
</dbReference>
<reference evidence="1 2" key="1">
    <citation type="journal article" date="2016" name="Eur. J. Clin. Microbiol. Infect. Dis.">
        <title>Whole genome sequencing as a tool for phylogenetic analysis of clinical strains of Mitis group streptococci.</title>
        <authorList>
            <person name="Rasmussen L.H."/>
            <person name="Dargis R."/>
            <person name="Hojholt K."/>
            <person name="Christensen J.J."/>
            <person name="Skovgaard O."/>
            <person name="Justesen U.S."/>
            <person name="Rosenvinge F.S."/>
            <person name="Moser C."/>
            <person name="Lukjancenko O."/>
            <person name="Rasmussen S."/>
            <person name="Nielsen X.C."/>
        </authorList>
    </citation>
    <scope>NUCLEOTIDE SEQUENCE [LARGE SCALE GENOMIC DNA]</scope>
    <source>
        <strain evidence="1 2">RH_17024_08</strain>
    </source>
</reference>
<dbReference type="InterPro" id="IPR012550">
    <property type="entry name" value="DUF1706"/>
</dbReference>
<accession>A0A1X1KNT1</accession>
<dbReference type="PIRSF" id="PIRSF031551">
    <property type="entry name" value="DUF1706"/>
    <property type="match status" value="1"/>
</dbReference>